<name>A0A397YNI1_BRACM</name>
<evidence type="ECO:0000313" key="4">
    <source>
        <dbReference type="Proteomes" id="UP000264353"/>
    </source>
</evidence>
<sequence>MARRYSQAEKGKWQAPPELPAKRPPVRIPDNANEDLIEANRLTIIGRLTNPQVQKPIRAVIDFMAQVWNLEGRIVGRALGLDKFQFKFESEYDLLQVLDKGPYHYKRWMLLLQRWEPIVADTFPSKISFNVRIHGIPLHFWSEGTICTIGEQLGKSSIKDEKDARIWVEVNGLEPLIMKMDIELPTDEITEVELEYLKIEKHCFTCFSLFHEEVDCPHRPLNAPPPKERLLGITQSIALQRIEAEKRRHDDRRGYRRPEESRPVSRQYEDNYSQFERNRTKGRDGQTRRDDYGRERSIVSRTARSSSDYLRSKAPSLQYRVVERNRPSSVSSTPHHQIQRVEDDDLRARLQPQP</sequence>
<feature type="compositionally biased region" description="Basic and acidic residues" evidence="1">
    <location>
        <begin position="276"/>
        <end position="298"/>
    </location>
</feature>
<feature type="compositionally biased region" description="Basic and acidic residues" evidence="1">
    <location>
        <begin position="1"/>
        <end position="12"/>
    </location>
</feature>
<feature type="region of interest" description="Disordered" evidence="1">
    <location>
        <begin position="1"/>
        <end position="26"/>
    </location>
</feature>
<feature type="region of interest" description="Disordered" evidence="1">
    <location>
        <begin position="243"/>
        <end position="354"/>
    </location>
</feature>
<evidence type="ECO:0000313" key="3">
    <source>
        <dbReference type="EMBL" id="RID52580.1"/>
    </source>
</evidence>
<dbReference type="Pfam" id="PF14111">
    <property type="entry name" value="DUF4283"/>
    <property type="match status" value="1"/>
</dbReference>
<dbReference type="Proteomes" id="UP000264353">
    <property type="component" value="Chromosome A7"/>
</dbReference>
<feature type="domain" description="DUF4283" evidence="2">
    <location>
        <begin position="38"/>
        <end position="117"/>
    </location>
</feature>
<feature type="compositionally biased region" description="Polar residues" evidence="1">
    <location>
        <begin position="299"/>
        <end position="309"/>
    </location>
</feature>
<proteinExistence type="predicted"/>
<gene>
    <name evidence="3" type="ORF">BRARA_G00033</name>
</gene>
<dbReference type="InterPro" id="IPR025558">
    <property type="entry name" value="DUF4283"/>
</dbReference>
<feature type="compositionally biased region" description="Basic and acidic residues" evidence="1">
    <location>
        <begin position="243"/>
        <end position="269"/>
    </location>
</feature>
<feature type="compositionally biased region" description="Polar residues" evidence="1">
    <location>
        <begin position="327"/>
        <end position="336"/>
    </location>
</feature>
<dbReference type="PANTHER" id="PTHR31286:SF163">
    <property type="entry name" value="ZINC KNUCKLE CX2CX4HX4C DOMAIN-CONTAINING PROTEIN"/>
    <property type="match status" value="1"/>
</dbReference>
<feature type="non-terminal residue" evidence="3">
    <location>
        <position position="354"/>
    </location>
</feature>
<dbReference type="AlphaFoldDB" id="A0A397YNI1"/>
<dbReference type="EMBL" id="CM010634">
    <property type="protein sequence ID" value="RID52580.1"/>
    <property type="molecule type" value="Genomic_DNA"/>
</dbReference>
<feature type="compositionally biased region" description="Pro residues" evidence="1">
    <location>
        <begin position="17"/>
        <end position="26"/>
    </location>
</feature>
<reference evidence="3 4" key="1">
    <citation type="submission" date="2018-06" db="EMBL/GenBank/DDBJ databases">
        <title>WGS assembly of Brassica rapa FPsc.</title>
        <authorList>
            <person name="Bowman J."/>
            <person name="Kohchi T."/>
            <person name="Yamato K."/>
            <person name="Jenkins J."/>
            <person name="Shu S."/>
            <person name="Ishizaki K."/>
            <person name="Yamaoka S."/>
            <person name="Nishihama R."/>
            <person name="Nakamura Y."/>
            <person name="Berger F."/>
            <person name="Adam C."/>
            <person name="Aki S."/>
            <person name="Althoff F."/>
            <person name="Araki T."/>
            <person name="Arteaga-Vazquez M."/>
            <person name="Balasubrmanian S."/>
            <person name="Bauer D."/>
            <person name="Boehm C."/>
            <person name="Briginshaw L."/>
            <person name="Caballero-Perez J."/>
            <person name="Catarino B."/>
            <person name="Chen F."/>
            <person name="Chiyoda S."/>
            <person name="Chovatia M."/>
            <person name="Davies K."/>
            <person name="Delmans M."/>
            <person name="Demura T."/>
            <person name="Dierschke T."/>
            <person name="Dolan L."/>
            <person name="Dorantes-Acosta A."/>
            <person name="Eklund D."/>
            <person name="Florent S."/>
            <person name="Flores-Sandoval E."/>
            <person name="Fujiyama A."/>
            <person name="Fukuzawa H."/>
            <person name="Galik B."/>
            <person name="Grimanelli D."/>
            <person name="Grimwood J."/>
            <person name="Grossniklaus U."/>
            <person name="Hamada T."/>
            <person name="Haseloff J."/>
            <person name="Hetherington A."/>
            <person name="Higo A."/>
            <person name="Hirakawa Y."/>
            <person name="Hundley H."/>
            <person name="Ikeda Y."/>
            <person name="Inoue K."/>
            <person name="Inoue S."/>
            <person name="Ishida S."/>
            <person name="Jia Q."/>
            <person name="Kakita M."/>
            <person name="Kanazawa T."/>
            <person name="Kawai Y."/>
            <person name="Kawashima T."/>
            <person name="Kennedy M."/>
            <person name="Kinose K."/>
            <person name="Kinoshita T."/>
            <person name="Kohara Y."/>
            <person name="Koide E."/>
            <person name="Komatsu K."/>
            <person name="Kopischke S."/>
            <person name="Kubo M."/>
            <person name="Kyozuka J."/>
            <person name="Lagercrantz U."/>
            <person name="Lin S."/>
            <person name="Lindquist E."/>
            <person name="Lipzen A."/>
            <person name="Lu C."/>
            <person name="Luna E."/>
            <person name="Martienssen R."/>
            <person name="Minamino N."/>
            <person name="Mizutani M."/>
            <person name="Mizutani M."/>
            <person name="Mochizuki N."/>
            <person name="Monte I."/>
            <person name="Mosher R."/>
            <person name="Nagasaki H."/>
            <person name="Nakagami H."/>
            <person name="Naramoto S."/>
            <person name="Nishitani K."/>
            <person name="Ohtani M."/>
            <person name="Okamoto T."/>
            <person name="Okumura M."/>
            <person name="Phillips J."/>
            <person name="Pollak B."/>
            <person name="Reinders A."/>
            <person name="Roevekamp M."/>
            <person name="Sano R."/>
            <person name="Sawa S."/>
            <person name="Schmid M."/>
            <person name="Shirakawa M."/>
            <person name="Solano R."/>
            <person name="Spunde A."/>
            <person name="Suetsugu N."/>
            <person name="Sugano S."/>
            <person name="Sugiyama A."/>
            <person name="Sun R."/>
            <person name="Suzuki Y."/>
            <person name="Takenaka M."/>
            <person name="Takezawa D."/>
            <person name="Tomogane H."/>
            <person name="Tsuzuki M."/>
            <person name="Ueda T."/>
            <person name="Umeda M."/>
            <person name="Ward J."/>
            <person name="Watanabe Y."/>
            <person name="Yazaki K."/>
            <person name="Yokoyama R."/>
            <person name="Yoshitake Y."/>
            <person name="Yotsui I."/>
            <person name="Zachgo S."/>
            <person name="Schmutz J."/>
        </authorList>
    </citation>
    <scope>NUCLEOTIDE SEQUENCE [LARGE SCALE GENOMIC DNA]</scope>
    <source>
        <strain evidence="4">cv. B-3</strain>
    </source>
</reference>
<organism evidence="3 4">
    <name type="scientific">Brassica campestris</name>
    <name type="common">Field mustard</name>
    <dbReference type="NCBI Taxonomy" id="3711"/>
    <lineage>
        <taxon>Eukaryota</taxon>
        <taxon>Viridiplantae</taxon>
        <taxon>Streptophyta</taxon>
        <taxon>Embryophyta</taxon>
        <taxon>Tracheophyta</taxon>
        <taxon>Spermatophyta</taxon>
        <taxon>Magnoliopsida</taxon>
        <taxon>eudicotyledons</taxon>
        <taxon>Gunneridae</taxon>
        <taxon>Pentapetalae</taxon>
        <taxon>rosids</taxon>
        <taxon>malvids</taxon>
        <taxon>Brassicales</taxon>
        <taxon>Brassicaceae</taxon>
        <taxon>Brassiceae</taxon>
        <taxon>Brassica</taxon>
    </lineage>
</organism>
<dbReference type="PANTHER" id="PTHR31286">
    <property type="entry name" value="GLYCINE-RICH CELL WALL STRUCTURAL PROTEIN 1.8-LIKE"/>
    <property type="match status" value="1"/>
</dbReference>
<evidence type="ECO:0000256" key="1">
    <source>
        <dbReference type="SAM" id="MobiDB-lite"/>
    </source>
</evidence>
<accession>A0A397YNI1</accession>
<protein>
    <recommendedName>
        <fullName evidence="2">DUF4283 domain-containing protein</fullName>
    </recommendedName>
</protein>
<dbReference type="InterPro" id="IPR040256">
    <property type="entry name" value="At4g02000-like"/>
</dbReference>
<evidence type="ECO:0000259" key="2">
    <source>
        <dbReference type="Pfam" id="PF14111"/>
    </source>
</evidence>